<evidence type="ECO:0000313" key="7">
    <source>
        <dbReference type="Proteomes" id="UP000308891"/>
    </source>
</evidence>
<name>A0A4T0UM27_9NEIS</name>
<dbReference type="GO" id="GO:0003841">
    <property type="term" value="F:1-acylglycerol-3-phosphate O-acyltransferase activity"/>
    <property type="evidence" value="ECO:0007669"/>
    <property type="project" value="TreeGrafter"/>
</dbReference>
<dbReference type="PANTHER" id="PTHR10434">
    <property type="entry name" value="1-ACYL-SN-GLYCEROL-3-PHOSPHATE ACYLTRANSFERASE"/>
    <property type="match status" value="1"/>
</dbReference>
<comment type="caution">
    <text evidence="6">The sequence shown here is derived from an EMBL/GenBank/DDBJ whole genome shotgun (WGS) entry which is preliminary data.</text>
</comment>
<keyword evidence="7" id="KW-1185">Reference proteome</keyword>
<dbReference type="AlphaFoldDB" id="A0A4T0UM27"/>
<dbReference type="RefSeq" id="WP_136554866.1">
    <property type="nucleotide sequence ID" value="NZ_STGJ01000016.1"/>
</dbReference>
<dbReference type="GO" id="GO:0006654">
    <property type="term" value="P:phosphatidic acid biosynthetic process"/>
    <property type="evidence" value="ECO:0007669"/>
    <property type="project" value="TreeGrafter"/>
</dbReference>
<evidence type="ECO:0000259" key="5">
    <source>
        <dbReference type="SMART" id="SM00563"/>
    </source>
</evidence>
<sequence length="259" mass="29095">MSLGLLIRNLIYWLGVAVLTPLCFAGMFVFCWLPRRKRHIFGQTWAVSLLWLLEHVVGLRYRVVGAGNIPAVPSIICSKHQSGWETLALQKIFPPQIYVAKRELLWIPLFGWGLWLTNAIMINRSDRANANRQMLEQGLARKELGFWITVFPEGTRVRPGAPGKYKLGAARMAKQLDMPLVPVAHNAGEFWPRNAFFKHPGEITVVIGEPILPEAETGPEGLMKQAEAWIEARQREIGGVGPYADPKERAARRACVQPA</sequence>
<gene>
    <name evidence="6" type="ORF">E5K04_13165</name>
</gene>
<evidence type="ECO:0000256" key="1">
    <source>
        <dbReference type="ARBA" id="ARBA00005189"/>
    </source>
</evidence>
<proteinExistence type="predicted"/>
<keyword evidence="4" id="KW-0472">Membrane</keyword>
<evidence type="ECO:0000256" key="4">
    <source>
        <dbReference type="SAM" id="Phobius"/>
    </source>
</evidence>
<dbReference type="Proteomes" id="UP000308891">
    <property type="component" value="Unassembled WGS sequence"/>
</dbReference>
<dbReference type="InterPro" id="IPR002123">
    <property type="entry name" value="Plipid/glycerol_acylTrfase"/>
</dbReference>
<dbReference type="EMBL" id="STGJ01000016">
    <property type="protein sequence ID" value="TIC79688.1"/>
    <property type="molecule type" value="Genomic_DNA"/>
</dbReference>
<evidence type="ECO:0000256" key="3">
    <source>
        <dbReference type="ARBA" id="ARBA00023315"/>
    </source>
</evidence>
<feature type="domain" description="Phospholipid/glycerol acyltransferase" evidence="5">
    <location>
        <begin position="74"/>
        <end position="188"/>
    </location>
</feature>
<keyword evidence="4" id="KW-1133">Transmembrane helix</keyword>
<dbReference type="PANTHER" id="PTHR10434:SF40">
    <property type="entry name" value="1-ACYL-SN-GLYCEROL-3-PHOSPHATE ACYLTRANSFERASE"/>
    <property type="match status" value="1"/>
</dbReference>
<comment type="pathway">
    <text evidence="1">Lipid metabolism.</text>
</comment>
<dbReference type="SUPFAM" id="SSF69593">
    <property type="entry name" value="Glycerol-3-phosphate (1)-acyltransferase"/>
    <property type="match status" value="1"/>
</dbReference>
<dbReference type="SMART" id="SM00563">
    <property type="entry name" value="PlsC"/>
    <property type="match status" value="1"/>
</dbReference>
<dbReference type="OrthoDB" id="9812274at2"/>
<dbReference type="CDD" id="cd07989">
    <property type="entry name" value="LPLAT_AGPAT-like"/>
    <property type="match status" value="1"/>
</dbReference>
<evidence type="ECO:0000256" key="2">
    <source>
        <dbReference type="ARBA" id="ARBA00022679"/>
    </source>
</evidence>
<accession>A0A4T0UM27</accession>
<keyword evidence="4" id="KW-0812">Transmembrane</keyword>
<organism evidence="6 7">
    <name type="scientific">Crenobacter intestini</name>
    <dbReference type="NCBI Taxonomy" id="2563443"/>
    <lineage>
        <taxon>Bacteria</taxon>
        <taxon>Pseudomonadati</taxon>
        <taxon>Pseudomonadota</taxon>
        <taxon>Betaproteobacteria</taxon>
        <taxon>Neisseriales</taxon>
        <taxon>Neisseriaceae</taxon>
        <taxon>Crenobacter</taxon>
    </lineage>
</organism>
<keyword evidence="3 6" id="KW-0012">Acyltransferase</keyword>
<reference evidence="6 7" key="1">
    <citation type="submission" date="2019-04" db="EMBL/GenBank/DDBJ databases">
        <title>Crenobacter sp. nov.</title>
        <authorList>
            <person name="Shi S."/>
        </authorList>
    </citation>
    <scope>NUCLEOTIDE SEQUENCE [LARGE SCALE GENOMIC DNA]</scope>
    <source>
        <strain evidence="6 7">GY 70310</strain>
    </source>
</reference>
<evidence type="ECO:0000313" key="6">
    <source>
        <dbReference type="EMBL" id="TIC79688.1"/>
    </source>
</evidence>
<feature type="transmembrane region" description="Helical" evidence="4">
    <location>
        <begin position="12"/>
        <end position="33"/>
    </location>
</feature>
<keyword evidence="2 6" id="KW-0808">Transferase</keyword>
<protein>
    <submittedName>
        <fullName evidence="6">1-acyl-sn-glycerol-3-phosphate acyltransferase</fullName>
    </submittedName>
</protein>
<dbReference type="Pfam" id="PF01553">
    <property type="entry name" value="Acyltransferase"/>
    <property type="match status" value="1"/>
</dbReference>